<organism evidence="2 3">
    <name type="scientific">Pseudomonas frederiksbergensis</name>
    <dbReference type="NCBI Taxonomy" id="104087"/>
    <lineage>
        <taxon>Bacteria</taxon>
        <taxon>Pseudomonadati</taxon>
        <taxon>Pseudomonadota</taxon>
        <taxon>Gammaproteobacteria</taxon>
        <taxon>Pseudomonadales</taxon>
        <taxon>Pseudomonadaceae</taxon>
        <taxon>Pseudomonas</taxon>
    </lineage>
</organism>
<feature type="signal peptide" evidence="1">
    <location>
        <begin position="1"/>
        <end position="31"/>
    </location>
</feature>
<dbReference type="OrthoDB" id="6058042at2"/>
<protein>
    <submittedName>
        <fullName evidence="2">EF hand domain-containing protein</fullName>
    </submittedName>
</protein>
<keyword evidence="1" id="KW-0732">Signal</keyword>
<dbReference type="EMBL" id="JQGJ01000013">
    <property type="protein sequence ID" value="KHK63021.1"/>
    <property type="molecule type" value="Genomic_DNA"/>
</dbReference>
<dbReference type="InterPro" id="IPR011992">
    <property type="entry name" value="EF-hand-dom_pair"/>
</dbReference>
<proteinExistence type="predicted"/>
<evidence type="ECO:0000256" key="1">
    <source>
        <dbReference type="SAM" id="SignalP"/>
    </source>
</evidence>
<evidence type="ECO:0000313" key="3">
    <source>
        <dbReference type="Proteomes" id="UP000030949"/>
    </source>
</evidence>
<name>A0A0B1Z185_9PSED</name>
<accession>A0A0B1Z185</accession>
<dbReference type="SUPFAM" id="SSF47473">
    <property type="entry name" value="EF-hand"/>
    <property type="match status" value="1"/>
</dbReference>
<dbReference type="RefSeq" id="WP_039592944.1">
    <property type="nucleotide sequence ID" value="NZ_CP142104.1"/>
</dbReference>
<dbReference type="AlphaFoldDB" id="A0A0B1Z185"/>
<reference evidence="3" key="1">
    <citation type="submission" date="2015-03" db="EMBL/GenBank/DDBJ databases">
        <title>Pseudomonas frederiksbergensis hydrocarbon degrader.</title>
        <authorList>
            <person name="Brown L.M."/>
            <person name="Ruiz O.N."/>
            <person name="Mueller S."/>
            <person name="Gunasekera T.S."/>
        </authorList>
    </citation>
    <scope>NUCLEOTIDE SEQUENCE [LARGE SCALE GENOMIC DNA]</scope>
    <source>
        <strain evidence="3">SI8</strain>
    </source>
</reference>
<feature type="chain" id="PRO_5002084145" evidence="1">
    <location>
        <begin position="32"/>
        <end position="175"/>
    </location>
</feature>
<evidence type="ECO:0000313" key="2">
    <source>
        <dbReference type="EMBL" id="KHK63021.1"/>
    </source>
</evidence>
<dbReference type="Proteomes" id="UP000030949">
    <property type="component" value="Unassembled WGS sequence"/>
</dbReference>
<gene>
    <name evidence="2" type="ORF">JZ00_19700</name>
</gene>
<sequence>MTRTKNSNSARLALAALALSGGLSLAQSAFAVDTLAQGYQLASAEKTSEGKCGEGKCGAGESSKKATEAEGKCGEGKCGAAESGKKVTAAEGKCGEGKCGDASFARTDTDDDARVSLKEFLSVAPTQQAEFEKMDSNHDGYLSEAETYKYRTGQYTANGKKVPTELFIHMSQAKE</sequence>
<dbReference type="Gene3D" id="1.10.238.10">
    <property type="entry name" value="EF-hand"/>
    <property type="match status" value="1"/>
</dbReference>
<comment type="caution">
    <text evidence="2">The sequence shown here is derived from an EMBL/GenBank/DDBJ whole genome shotgun (WGS) entry which is preliminary data.</text>
</comment>